<evidence type="ECO:0000256" key="1">
    <source>
        <dbReference type="SAM" id="Phobius"/>
    </source>
</evidence>
<gene>
    <name evidence="2" type="ORF">BpHYR1_006787</name>
</gene>
<proteinExistence type="predicted"/>
<keyword evidence="3" id="KW-1185">Reference proteome</keyword>
<comment type="caution">
    <text evidence="2">The sequence shown here is derived from an EMBL/GenBank/DDBJ whole genome shotgun (WGS) entry which is preliminary data.</text>
</comment>
<keyword evidence="1" id="KW-0812">Transmembrane</keyword>
<accession>A0A3M7S9I5</accession>
<organism evidence="2 3">
    <name type="scientific">Brachionus plicatilis</name>
    <name type="common">Marine rotifer</name>
    <name type="synonym">Brachionus muelleri</name>
    <dbReference type="NCBI Taxonomy" id="10195"/>
    <lineage>
        <taxon>Eukaryota</taxon>
        <taxon>Metazoa</taxon>
        <taxon>Spiralia</taxon>
        <taxon>Gnathifera</taxon>
        <taxon>Rotifera</taxon>
        <taxon>Eurotatoria</taxon>
        <taxon>Monogononta</taxon>
        <taxon>Pseudotrocha</taxon>
        <taxon>Ploima</taxon>
        <taxon>Brachionidae</taxon>
        <taxon>Brachionus</taxon>
    </lineage>
</organism>
<evidence type="ECO:0000313" key="2">
    <source>
        <dbReference type="EMBL" id="RNA32486.1"/>
    </source>
</evidence>
<dbReference type="Proteomes" id="UP000276133">
    <property type="component" value="Unassembled WGS sequence"/>
</dbReference>
<feature type="transmembrane region" description="Helical" evidence="1">
    <location>
        <begin position="21"/>
        <end position="46"/>
    </location>
</feature>
<keyword evidence="1" id="KW-1133">Transmembrane helix</keyword>
<reference evidence="2 3" key="1">
    <citation type="journal article" date="2018" name="Sci. Rep.">
        <title>Genomic signatures of local adaptation to the degree of environmental predictability in rotifers.</title>
        <authorList>
            <person name="Franch-Gras L."/>
            <person name="Hahn C."/>
            <person name="Garcia-Roger E.M."/>
            <person name="Carmona M.J."/>
            <person name="Serra M."/>
            <person name="Gomez A."/>
        </authorList>
    </citation>
    <scope>NUCLEOTIDE SEQUENCE [LARGE SCALE GENOMIC DNA]</scope>
    <source>
        <strain evidence="2">HYR1</strain>
    </source>
</reference>
<evidence type="ECO:0000313" key="3">
    <source>
        <dbReference type="Proteomes" id="UP000276133"/>
    </source>
</evidence>
<sequence length="63" mass="7408">MRSRNKLIVAIYDKHCLKLKIINLILTFCDILILPFHVVIKVAIFISKKKTSNQVKRLFLKNL</sequence>
<dbReference type="EMBL" id="REGN01001792">
    <property type="protein sequence ID" value="RNA32486.1"/>
    <property type="molecule type" value="Genomic_DNA"/>
</dbReference>
<dbReference type="AlphaFoldDB" id="A0A3M7S9I5"/>
<name>A0A3M7S9I5_BRAPC</name>
<protein>
    <submittedName>
        <fullName evidence="2">Uncharacterized protein</fullName>
    </submittedName>
</protein>
<keyword evidence="1" id="KW-0472">Membrane</keyword>